<dbReference type="OrthoDB" id="412018at2759"/>
<evidence type="ECO:0000313" key="3">
    <source>
        <dbReference type="Proteomes" id="UP000887226"/>
    </source>
</evidence>
<evidence type="ECO:0000256" key="1">
    <source>
        <dbReference type="ARBA" id="ARBA00038414"/>
    </source>
</evidence>
<protein>
    <submittedName>
        <fullName evidence="2">Asp/Glu/hydantoin racemase</fullName>
    </submittedName>
</protein>
<evidence type="ECO:0000313" key="2">
    <source>
        <dbReference type="EMBL" id="KAG9243711.1"/>
    </source>
</evidence>
<dbReference type="InterPro" id="IPR052186">
    <property type="entry name" value="Hydantoin_racemase-like"/>
</dbReference>
<dbReference type="PANTHER" id="PTHR28047:SF5">
    <property type="entry name" value="PROTEIN DCG1"/>
    <property type="match status" value="1"/>
</dbReference>
<comment type="similarity">
    <text evidence="1">Belongs to the HyuE racemase family.</text>
</comment>
<dbReference type="GO" id="GO:0047661">
    <property type="term" value="F:amino-acid racemase activity"/>
    <property type="evidence" value="ECO:0007669"/>
    <property type="project" value="InterPro"/>
</dbReference>
<organism evidence="2 3">
    <name type="scientific">Calycina marina</name>
    <dbReference type="NCBI Taxonomy" id="1763456"/>
    <lineage>
        <taxon>Eukaryota</taxon>
        <taxon>Fungi</taxon>
        <taxon>Dikarya</taxon>
        <taxon>Ascomycota</taxon>
        <taxon>Pezizomycotina</taxon>
        <taxon>Leotiomycetes</taxon>
        <taxon>Helotiales</taxon>
        <taxon>Pezizellaceae</taxon>
        <taxon>Calycina</taxon>
    </lineage>
</organism>
<reference evidence="2" key="1">
    <citation type="journal article" date="2021" name="IMA Fungus">
        <title>Genomic characterization of three marine fungi, including Emericellopsis atlantica sp. nov. with signatures of a generalist lifestyle and marine biomass degradation.</title>
        <authorList>
            <person name="Hagestad O.C."/>
            <person name="Hou L."/>
            <person name="Andersen J.H."/>
            <person name="Hansen E.H."/>
            <person name="Altermark B."/>
            <person name="Li C."/>
            <person name="Kuhnert E."/>
            <person name="Cox R.J."/>
            <person name="Crous P.W."/>
            <person name="Spatafora J.W."/>
            <person name="Lail K."/>
            <person name="Amirebrahimi M."/>
            <person name="Lipzen A."/>
            <person name="Pangilinan J."/>
            <person name="Andreopoulos W."/>
            <person name="Hayes R.D."/>
            <person name="Ng V."/>
            <person name="Grigoriev I.V."/>
            <person name="Jackson S.A."/>
            <person name="Sutton T.D.S."/>
            <person name="Dobson A.D.W."/>
            <person name="Rama T."/>
        </authorList>
    </citation>
    <scope>NUCLEOTIDE SEQUENCE</scope>
    <source>
        <strain evidence="2">TRa3180A</strain>
    </source>
</reference>
<dbReference type="EMBL" id="MU253956">
    <property type="protein sequence ID" value="KAG9243711.1"/>
    <property type="molecule type" value="Genomic_DNA"/>
</dbReference>
<dbReference type="Pfam" id="PF01177">
    <property type="entry name" value="Asp_Glu_race"/>
    <property type="match status" value="1"/>
</dbReference>
<accession>A0A9P7Z1U6</accession>
<sequence length="269" mass="29293">MQHNFTMSVSKQKLLLINPNSTQHMTDGLRNEVQSWPEQQARGWDVTYYTAPSGSPASINSNEDAAASAEVVMNDLKATGSLEGYDAYLVACYSVHPLVAKLQQQILGPRVQVLGIFEASLRMSMSKLMAWDRNMVSFPHFSIISTGKYWGKALSDGVIDYLTANKHDLRAFGNVETTGLSATELHDTDQATVKLKVKEATKRMFSRQCTVVILGCAGMSGMKLWVKEAITEALGEEDAEKIEIIEGVAAGFACLSAAGGSRDVDSLFS</sequence>
<comment type="caution">
    <text evidence="2">The sequence shown here is derived from an EMBL/GenBank/DDBJ whole genome shotgun (WGS) entry which is preliminary data.</text>
</comment>
<dbReference type="InterPro" id="IPR015942">
    <property type="entry name" value="Asp/Glu/hydantoin_racemase"/>
</dbReference>
<keyword evidence="3" id="KW-1185">Reference proteome</keyword>
<proteinExistence type="inferred from homology"/>
<dbReference type="Proteomes" id="UP000887226">
    <property type="component" value="Unassembled WGS sequence"/>
</dbReference>
<dbReference type="Gene3D" id="3.40.50.12500">
    <property type="match status" value="1"/>
</dbReference>
<name>A0A9P7Z1U6_9HELO</name>
<dbReference type="InterPro" id="IPR053714">
    <property type="entry name" value="Iso_Racemase_Enz_sf"/>
</dbReference>
<dbReference type="PANTHER" id="PTHR28047">
    <property type="entry name" value="PROTEIN DCG1"/>
    <property type="match status" value="1"/>
</dbReference>
<dbReference type="AlphaFoldDB" id="A0A9P7Z1U6"/>
<gene>
    <name evidence="2" type="ORF">BJ878DRAFT_509387</name>
</gene>